<dbReference type="AlphaFoldDB" id="A0A1X2GXS5"/>
<gene>
    <name evidence="1" type="ORF">DM01DRAFT_1403312</name>
</gene>
<proteinExistence type="predicted"/>
<reference evidence="1 2" key="1">
    <citation type="submission" date="2016-07" db="EMBL/GenBank/DDBJ databases">
        <title>Pervasive Adenine N6-methylation of Active Genes in Fungi.</title>
        <authorList>
            <consortium name="DOE Joint Genome Institute"/>
            <person name="Mondo S.J."/>
            <person name="Dannebaum R.O."/>
            <person name="Kuo R.C."/>
            <person name="Labutti K."/>
            <person name="Haridas S."/>
            <person name="Kuo A."/>
            <person name="Salamov A."/>
            <person name="Ahrendt S.R."/>
            <person name="Lipzen A."/>
            <person name="Sullivan W."/>
            <person name="Andreopoulos W.B."/>
            <person name="Clum A."/>
            <person name="Lindquist E."/>
            <person name="Daum C."/>
            <person name="Ramamoorthy G.K."/>
            <person name="Gryganskyi A."/>
            <person name="Culley D."/>
            <person name="Magnuson J.K."/>
            <person name="James T.Y."/>
            <person name="O'Malley M.A."/>
            <person name="Stajich J.E."/>
            <person name="Spatafora J.W."/>
            <person name="Visel A."/>
            <person name="Grigoriev I.V."/>
        </authorList>
    </citation>
    <scope>NUCLEOTIDE SEQUENCE [LARGE SCALE GENOMIC DNA]</scope>
    <source>
        <strain evidence="1 2">NRRL 3301</strain>
    </source>
</reference>
<accession>A0A1X2GXS5</accession>
<evidence type="ECO:0000313" key="1">
    <source>
        <dbReference type="EMBL" id="ORX62890.1"/>
    </source>
</evidence>
<evidence type="ECO:0000313" key="2">
    <source>
        <dbReference type="Proteomes" id="UP000242146"/>
    </source>
</evidence>
<name>A0A1X2GXS5_9FUNG</name>
<dbReference type="Proteomes" id="UP000242146">
    <property type="component" value="Unassembled WGS sequence"/>
</dbReference>
<keyword evidence="2" id="KW-1185">Reference proteome</keyword>
<comment type="caution">
    <text evidence="1">The sequence shown here is derived from an EMBL/GenBank/DDBJ whole genome shotgun (WGS) entry which is preliminary data.</text>
</comment>
<dbReference type="EMBL" id="MCGT01000001">
    <property type="protein sequence ID" value="ORX62890.1"/>
    <property type="molecule type" value="Genomic_DNA"/>
</dbReference>
<organism evidence="1 2">
    <name type="scientific">Hesseltinella vesiculosa</name>
    <dbReference type="NCBI Taxonomy" id="101127"/>
    <lineage>
        <taxon>Eukaryota</taxon>
        <taxon>Fungi</taxon>
        <taxon>Fungi incertae sedis</taxon>
        <taxon>Mucoromycota</taxon>
        <taxon>Mucoromycotina</taxon>
        <taxon>Mucoromycetes</taxon>
        <taxon>Mucorales</taxon>
        <taxon>Cunninghamellaceae</taxon>
        <taxon>Hesseltinella</taxon>
    </lineage>
</organism>
<protein>
    <submittedName>
        <fullName evidence="1">Uncharacterized protein</fullName>
    </submittedName>
</protein>
<sequence length="142" mass="15543">MSRTKLAFQHLQRMAWPKPMAMYSICFTPSRLFLSVLYESSSSPCIVRPNTLRISFDRLVEGHLGTDEAGSADLALYCQDCCRCSHGALQAPTITGELINVLATSVKATSQGFAFSIENLNGPAMKLFGFLTAHGKEKYGDS</sequence>